<protein>
    <submittedName>
        <fullName evidence="4">D-alanyl-D-alanine carboxypeptidase/D-alanyl-D-alanine-endopeptidase</fullName>
    </submittedName>
</protein>
<dbReference type="EMBL" id="QEYD01000006">
    <property type="protein sequence ID" value="PWE28738.1"/>
    <property type="molecule type" value="Genomic_DNA"/>
</dbReference>
<dbReference type="NCBIfam" id="TIGR00666">
    <property type="entry name" value="PBP4"/>
    <property type="match status" value="1"/>
</dbReference>
<dbReference type="SUPFAM" id="SSF56601">
    <property type="entry name" value="beta-lactamase/transpeptidase-like"/>
    <property type="match status" value="1"/>
</dbReference>
<keyword evidence="3" id="KW-0732">Signal</keyword>
<dbReference type="Proteomes" id="UP000244940">
    <property type="component" value="Unassembled WGS sequence"/>
</dbReference>
<dbReference type="InterPro" id="IPR012338">
    <property type="entry name" value="Beta-lactam/transpept-like"/>
</dbReference>
<dbReference type="InterPro" id="IPR000667">
    <property type="entry name" value="Peptidase_S13"/>
</dbReference>
<comment type="caution">
    <text evidence="4">The sequence shown here is derived from an EMBL/GenBank/DDBJ whole genome shotgun (WGS) entry which is preliminary data.</text>
</comment>
<dbReference type="Pfam" id="PF02113">
    <property type="entry name" value="Peptidase_S13"/>
    <property type="match status" value="1"/>
</dbReference>
<dbReference type="InterPro" id="IPR006311">
    <property type="entry name" value="TAT_signal"/>
</dbReference>
<evidence type="ECO:0000313" key="4">
    <source>
        <dbReference type="EMBL" id="PWE28738.1"/>
    </source>
</evidence>
<dbReference type="GO" id="GO:0006508">
    <property type="term" value="P:proteolysis"/>
    <property type="evidence" value="ECO:0007669"/>
    <property type="project" value="InterPro"/>
</dbReference>
<comment type="similarity">
    <text evidence="1">Belongs to the peptidase S13 family.</text>
</comment>
<proteinExistence type="inferred from homology"/>
<feature type="signal peptide" evidence="3">
    <location>
        <begin position="1"/>
        <end position="27"/>
    </location>
</feature>
<evidence type="ECO:0000256" key="1">
    <source>
        <dbReference type="ARBA" id="ARBA00006096"/>
    </source>
</evidence>
<dbReference type="PRINTS" id="PR00922">
    <property type="entry name" value="DADACBPTASE3"/>
</dbReference>
<reference evidence="4 5" key="1">
    <citation type="submission" date="2018-05" db="EMBL/GenBank/DDBJ databases">
        <title>Pararhodobacter marina sp. nov., isolated from deep-sea water of the Indian Ocean.</title>
        <authorList>
            <person name="Lai Q.Sr."/>
            <person name="Liu X."/>
            <person name="Shao Z."/>
        </authorList>
    </citation>
    <scope>NUCLEOTIDE SEQUENCE [LARGE SCALE GENOMIC DNA]</scope>
    <source>
        <strain evidence="4 5">CIC4N-9</strain>
    </source>
</reference>
<evidence type="ECO:0000256" key="3">
    <source>
        <dbReference type="SAM" id="SignalP"/>
    </source>
</evidence>
<dbReference type="GO" id="GO:0000270">
    <property type="term" value="P:peptidoglycan metabolic process"/>
    <property type="evidence" value="ECO:0007669"/>
    <property type="project" value="TreeGrafter"/>
</dbReference>
<feature type="chain" id="PRO_5015519709" evidence="3">
    <location>
        <begin position="28"/>
        <end position="509"/>
    </location>
</feature>
<dbReference type="PANTHER" id="PTHR30023:SF0">
    <property type="entry name" value="PENICILLIN-SENSITIVE CARBOXYPEPTIDASE A"/>
    <property type="match status" value="1"/>
</dbReference>
<dbReference type="OrthoDB" id="5372081at2"/>
<dbReference type="GO" id="GO:0004185">
    <property type="term" value="F:serine-type carboxypeptidase activity"/>
    <property type="evidence" value="ECO:0007669"/>
    <property type="project" value="InterPro"/>
</dbReference>
<dbReference type="PROSITE" id="PS51318">
    <property type="entry name" value="TAT"/>
    <property type="match status" value="1"/>
</dbReference>
<dbReference type="Gene3D" id="3.50.80.20">
    <property type="entry name" value="D-Ala-D-Ala carboxypeptidase C, peptidase S13"/>
    <property type="match status" value="1"/>
</dbReference>
<accession>A0A2U2CA11</accession>
<keyword evidence="5" id="KW-1185">Reference proteome</keyword>
<organism evidence="4 5">
    <name type="scientific">Pararhodobacter marinus</name>
    <dbReference type="NCBI Taxonomy" id="2184063"/>
    <lineage>
        <taxon>Bacteria</taxon>
        <taxon>Pseudomonadati</taxon>
        <taxon>Pseudomonadota</taxon>
        <taxon>Alphaproteobacteria</taxon>
        <taxon>Rhodobacterales</taxon>
        <taxon>Paracoccaceae</taxon>
        <taxon>Pararhodobacter</taxon>
    </lineage>
</organism>
<dbReference type="Gene3D" id="3.40.710.10">
    <property type="entry name" value="DD-peptidase/beta-lactamase superfamily"/>
    <property type="match status" value="2"/>
</dbReference>
<keyword evidence="2" id="KW-0378">Hydrolase</keyword>
<gene>
    <name evidence="4" type="primary">dacB</name>
    <name evidence="4" type="ORF">C4N9_10985</name>
</gene>
<evidence type="ECO:0000313" key="5">
    <source>
        <dbReference type="Proteomes" id="UP000244940"/>
    </source>
</evidence>
<dbReference type="PANTHER" id="PTHR30023">
    <property type="entry name" value="D-ALANYL-D-ALANINE CARBOXYPEPTIDASE"/>
    <property type="match status" value="1"/>
</dbReference>
<evidence type="ECO:0000256" key="2">
    <source>
        <dbReference type="ARBA" id="ARBA00022801"/>
    </source>
</evidence>
<dbReference type="AlphaFoldDB" id="A0A2U2CA11"/>
<keyword evidence="4" id="KW-0121">Carboxypeptidase</keyword>
<name>A0A2U2CA11_9RHOB</name>
<keyword evidence="4" id="KW-0645">Protease</keyword>
<sequence>MVGKGRGLSRRGLLAGLLASAASPVLARAPSRSPLPPARPETNRFAALALDEPVRQAPLSSLSSVLQAANISGETALIAVDAQTGALIEEHRADLLVPPASTAKALTAMYALHMLGAEHRFITRVEARGGAIASGVLTGDLVLRGGGDPTLQTAHLAELADQLIARGLRRVEGRFLLDDGALPVLEQIDPTQPVAAGYNPAVGGLNLNFNRVYFGWETLNGRAALSMDARSGSEVPPVSVIGIEAVARDFPVYTYASRGGRETWTVAASALGGSGSRWLPVRHPTEYAGDVLRAMLRARGCELPEPRRASVPAGAILAEYRSATLPGVLREMLRYSTNITAECAGLSASLRRGGEVRSLAGSADRMNDWLAERYGAQGLALVDHSGLSDESRVSARAMADYLVAARRENILPDLLREHPMRDASGAPMASHPVEVRAKTGTLNFVSALAGYAQPRGGREIVFAIVSADMARRRTIRDEDSERPPGARTWTARARNLQQTLIERWSALHG</sequence>